<protein>
    <submittedName>
        <fullName evidence="1">Uncharacterized protein</fullName>
    </submittedName>
</protein>
<organism evidence="1 2">
    <name type="scientific">Paracoccus siganidrum</name>
    <dbReference type="NCBI Taxonomy" id="1276757"/>
    <lineage>
        <taxon>Bacteria</taxon>
        <taxon>Pseudomonadati</taxon>
        <taxon>Pseudomonadota</taxon>
        <taxon>Alphaproteobacteria</taxon>
        <taxon>Rhodobacterales</taxon>
        <taxon>Paracoccaceae</taxon>
        <taxon>Paracoccus</taxon>
    </lineage>
</organism>
<name>A0A419A740_9RHOB</name>
<reference evidence="2" key="1">
    <citation type="submission" date="2018-09" db="EMBL/GenBank/DDBJ databases">
        <title>Paracoccus onubensis nov. sp. a moderate halophilic bacterium isolated from Gruta de las Maravillas (Aracena, Spain).</title>
        <authorList>
            <person name="Jurado V."/>
            <person name="Gutierrez-Patricio S."/>
            <person name="Gonzalez-Pimentel J.L."/>
            <person name="Miller A.Z."/>
            <person name="Laiz L."/>
            <person name="Saiz-Jimenez C."/>
        </authorList>
    </citation>
    <scope>NUCLEOTIDE SEQUENCE [LARGE SCALE GENOMIC DNA]</scope>
    <source>
        <strain evidence="2">DSM 26381</strain>
    </source>
</reference>
<keyword evidence="2" id="KW-1185">Reference proteome</keyword>
<evidence type="ECO:0000313" key="1">
    <source>
        <dbReference type="EMBL" id="RJL15279.1"/>
    </source>
</evidence>
<accession>A0A419A740</accession>
<comment type="caution">
    <text evidence="1">The sequence shown here is derived from an EMBL/GenBank/DDBJ whole genome shotgun (WGS) entry which is preliminary data.</text>
</comment>
<proteinExistence type="predicted"/>
<dbReference type="EMBL" id="QZEW01000039">
    <property type="protein sequence ID" value="RJL15279.1"/>
    <property type="molecule type" value="Genomic_DNA"/>
</dbReference>
<gene>
    <name evidence="1" type="ORF">D3P05_10725</name>
</gene>
<dbReference type="AlphaFoldDB" id="A0A419A740"/>
<evidence type="ECO:0000313" key="2">
    <source>
        <dbReference type="Proteomes" id="UP000283587"/>
    </source>
</evidence>
<dbReference type="Proteomes" id="UP000283587">
    <property type="component" value="Unassembled WGS sequence"/>
</dbReference>
<sequence length="226" mass="25013">MTVQARFRRSAPTTRRMSILGALNWAFGTEMARVEFDEMGETAGSLRVGVDPIWVMMQRGQLGTKIDGGGSSSPADDAEVIASAVANLPLEWGGRSMASTVASLARAGRTPDWMPNARPLVVPVDMHMNQHGWTARTDDARRYPGGWQPQPRRGRKGRIVHEPVLCCPVRVVNTASQIAAARRRYLDWIGALIWLHGDLRATGILTTIELSEEFPPMAPWRTDERN</sequence>
<dbReference type="OrthoDB" id="7652971at2"/>